<feature type="compositionally biased region" description="Basic residues" evidence="1">
    <location>
        <begin position="377"/>
        <end position="396"/>
    </location>
</feature>
<keyword evidence="6" id="KW-1185">Reference proteome</keyword>
<evidence type="ECO:0000256" key="1">
    <source>
        <dbReference type="SAM" id="MobiDB-lite"/>
    </source>
</evidence>
<dbReference type="PIRSF" id="PIRSF004440">
    <property type="entry name" value="GpP"/>
    <property type="match status" value="1"/>
</dbReference>
<feature type="region of interest" description="Disordered" evidence="1">
    <location>
        <begin position="369"/>
        <end position="410"/>
    </location>
</feature>
<dbReference type="InterPro" id="IPR053981">
    <property type="entry name" value="Gp44/GpP-like_2nd"/>
</dbReference>
<dbReference type="AlphaFoldDB" id="A0A256GCV9"/>
<accession>A0A256GCV9</accession>
<gene>
    <name evidence="5" type="ORF">CEV34_5642</name>
</gene>
<dbReference type="Pfam" id="PF21929">
    <property type="entry name" value="GpP_4th"/>
    <property type="match status" value="1"/>
</dbReference>
<dbReference type="Gene3D" id="2.30.300.10">
    <property type="entry name" value="Baseplate protein-like domain - beta roll fold"/>
    <property type="match status" value="1"/>
</dbReference>
<dbReference type="Pfam" id="PF21683">
    <property type="entry name" value="GpP-like_1st"/>
    <property type="match status" value="1"/>
</dbReference>
<comment type="caution">
    <text evidence="5">The sequence shown here is derived from an EMBL/GenBank/DDBJ whole genome shotgun (WGS) entry which is preliminary data.</text>
</comment>
<dbReference type="Gene3D" id="3.30.1920.10">
    <property type="entry name" value="Baseplate protein-like domains - 2 layer sandwich fold"/>
    <property type="match status" value="1"/>
</dbReference>
<feature type="domain" description="Baseplate hub protein gp44/GpP-like second" evidence="4">
    <location>
        <begin position="101"/>
        <end position="185"/>
    </location>
</feature>
<sequence>MARSIWLKVNGQIFDQWTNANITRDLKDFSGSFSFELRDYSRALSTFDFASPANAVFKLKPGMEAEAYVEDQLVLKGYIETVSPDIDEERAMVSISGKDKAGDLVDSTAAPTGPSEFNNIKLEEAVKRIAEPFGLSVRSEIDTGHAFPRYGIDLSETGLSAIDKGTRQRHALVMSDGVGGVVITRTGANRAPAALSLPGNVKGSSGQFTHKDRHSKVIVRGQSEKAATVRDGRAAPLLGGSAPVNPEDREATDGSATERERRGVVASGEATDDEIRRYRPIVHLARSKADDKGCKDEADWRMRTKRGESEEISYRVHGYKANGRLWRVNEMVEVSDSFQDVFRDMLISRVTFLQQEDSGCETEIAVTSPEAFDNKPVKGRRKNVKGRKKSGKKSKGKGSGGPLDGTASAL</sequence>
<dbReference type="Proteomes" id="UP000216188">
    <property type="component" value="Unassembled WGS sequence"/>
</dbReference>
<dbReference type="Gene3D" id="3.55.50.10">
    <property type="entry name" value="Baseplate protein-like domains"/>
    <property type="match status" value="1"/>
</dbReference>
<dbReference type="RefSeq" id="WP_094543810.1">
    <property type="nucleotide sequence ID" value="NZ_JBHEEM010000014.1"/>
</dbReference>
<dbReference type="EMBL" id="NNRM01000024">
    <property type="protein sequence ID" value="OYR24965.1"/>
    <property type="molecule type" value="Genomic_DNA"/>
</dbReference>
<dbReference type="InterPro" id="IPR026276">
    <property type="entry name" value="Baseplate_GpP"/>
</dbReference>
<dbReference type="InterPro" id="IPR049354">
    <property type="entry name" value="GpP-like_N"/>
</dbReference>
<feature type="domain" description="Baseplate hub protein gp44-like N-terminal" evidence="2">
    <location>
        <begin position="5"/>
        <end position="99"/>
    </location>
</feature>
<proteinExistence type="predicted"/>
<feature type="domain" description="Baseplate hub protein gp44/GpP-like C-terminal" evidence="3">
    <location>
        <begin position="294"/>
        <end position="373"/>
    </location>
</feature>
<dbReference type="Pfam" id="PF22255">
    <property type="entry name" value="Gp44-like_2nd"/>
    <property type="match status" value="1"/>
</dbReference>
<feature type="compositionally biased region" description="Basic and acidic residues" evidence="1">
    <location>
        <begin position="246"/>
        <end position="263"/>
    </location>
</feature>
<evidence type="ECO:0000313" key="5">
    <source>
        <dbReference type="EMBL" id="OYR24965.1"/>
    </source>
</evidence>
<feature type="region of interest" description="Disordered" evidence="1">
    <location>
        <begin position="223"/>
        <end position="268"/>
    </location>
</feature>
<dbReference type="InterPro" id="IPR023399">
    <property type="entry name" value="Baseplate-like_2-layer_sand"/>
</dbReference>
<evidence type="ECO:0000259" key="2">
    <source>
        <dbReference type="Pfam" id="PF21683"/>
    </source>
</evidence>
<protein>
    <submittedName>
        <fullName evidence="5">Mu P family protein</fullName>
    </submittedName>
</protein>
<evidence type="ECO:0000313" key="6">
    <source>
        <dbReference type="Proteomes" id="UP000216188"/>
    </source>
</evidence>
<dbReference type="SUPFAM" id="SSF69279">
    <property type="entry name" value="Phage tail proteins"/>
    <property type="match status" value="2"/>
</dbReference>
<organism evidence="5 6">
    <name type="scientific">Brucella pseudogrignonensis</name>
    <dbReference type="NCBI Taxonomy" id="419475"/>
    <lineage>
        <taxon>Bacteria</taxon>
        <taxon>Pseudomonadati</taxon>
        <taxon>Pseudomonadota</taxon>
        <taxon>Alphaproteobacteria</taxon>
        <taxon>Hyphomicrobiales</taxon>
        <taxon>Brucellaceae</taxon>
        <taxon>Brucella/Ochrobactrum group</taxon>
        <taxon>Brucella</taxon>
    </lineage>
</organism>
<reference evidence="5 6" key="1">
    <citation type="submission" date="2017-07" db="EMBL/GenBank/DDBJ databases">
        <title>Phylogenetic study on the rhizospheric bacterium Ochrobactrum sp. A44.</title>
        <authorList>
            <person name="Krzyzanowska D.M."/>
            <person name="Ossowicki A."/>
            <person name="Rajewska M."/>
            <person name="Maciag T."/>
            <person name="Kaczynski Z."/>
            <person name="Czerwicka M."/>
            <person name="Jafra S."/>
        </authorList>
    </citation>
    <scope>NUCLEOTIDE SEQUENCE [LARGE SCALE GENOMIC DNA]</scope>
    <source>
        <strain evidence="5 6">CCUG 30717</strain>
    </source>
</reference>
<evidence type="ECO:0000259" key="4">
    <source>
        <dbReference type="Pfam" id="PF22255"/>
    </source>
</evidence>
<evidence type="ECO:0000259" key="3">
    <source>
        <dbReference type="Pfam" id="PF21929"/>
    </source>
</evidence>
<name>A0A256GCV9_9HYPH</name>
<dbReference type="InterPro" id="IPR053982">
    <property type="entry name" value="Gp44/GpP-like_C"/>
</dbReference>